<comment type="caution">
    <text evidence="1">The sequence shown here is derived from an EMBL/GenBank/DDBJ whole genome shotgun (WGS) entry which is preliminary data.</text>
</comment>
<protein>
    <submittedName>
        <fullName evidence="1">Uncharacterized protein</fullName>
    </submittedName>
</protein>
<proteinExistence type="predicted"/>
<name>A0ACB9LYU7_BAUVA</name>
<keyword evidence="2" id="KW-1185">Reference proteome</keyword>
<dbReference type="EMBL" id="CM039435">
    <property type="protein sequence ID" value="KAI4316963.1"/>
    <property type="molecule type" value="Genomic_DNA"/>
</dbReference>
<evidence type="ECO:0000313" key="1">
    <source>
        <dbReference type="EMBL" id="KAI4316963.1"/>
    </source>
</evidence>
<gene>
    <name evidence="1" type="ORF">L6164_024884</name>
</gene>
<accession>A0ACB9LYU7</accession>
<organism evidence="1 2">
    <name type="scientific">Bauhinia variegata</name>
    <name type="common">Purple orchid tree</name>
    <name type="synonym">Phanera variegata</name>
    <dbReference type="NCBI Taxonomy" id="167791"/>
    <lineage>
        <taxon>Eukaryota</taxon>
        <taxon>Viridiplantae</taxon>
        <taxon>Streptophyta</taxon>
        <taxon>Embryophyta</taxon>
        <taxon>Tracheophyta</taxon>
        <taxon>Spermatophyta</taxon>
        <taxon>Magnoliopsida</taxon>
        <taxon>eudicotyledons</taxon>
        <taxon>Gunneridae</taxon>
        <taxon>Pentapetalae</taxon>
        <taxon>rosids</taxon>
        <taxon>fabids</taxon>
        <taxon>Fabales</taxon>
        <taxon>Fabaceae</taxon>
        <taxon>Cercidoideae</taxon>
        <taxon>Cercideae</taxon>
        <taxon>Bauhiniinae</taxon>
        <taxon>Bauhinia</taxon>
    </lineage>
</organism>
<evidence type="ECO:0000313" key="2">
    <source>
        <dbReference type="Proteomes" id="UP000828941"/>
    </source>
</evidence>
<sequence length="189" mass="21914">MAVSHAERQEIDCINLLPQNEKLRHALQDQKNEQVATLFSYLEPKSMRLIRQKDEDLAQATRKTIELEDHLKNAEIESEAWQRLAKENEAMVEKLSNTLEQVRERMVMVSNRGEDTESCYVPCERGDEKEEEMESQRKRMACKSCNSRSSCLVFLPCRHLCCCYFCEALLDVCPVCKSAKEDSIEVFLS</sequence>
<reference evidence="1 2" key="1">
    <citation type="journal article" date="2022" name="DNA Res.">
        <title>Chromosomal-level genome assembly of the orchid tree Bauhinia variegata (Leguminosae; Cercidoideae) supports the allotetraploid origin hypothesis of Bauhinia.</title>
        <authorList>
            <person name="Zhong Y."/>
            <person name="Chen Y."/>
            <person name="Zheng D."/>
            <person name="Pang J."/>
            <person name="Liu Y."/>
            <person name="Luo S."/>
            <person name="Meng S."/>
            <person name="Qian L."/>
            <person name="Wei D."/>
            <person name="Dai S."/>
            <person name="Zhou R."/>
        </authorList>
    </citation>
    <scope>NUCLEOTIDE SEQUENCE [LARGE SCALE GENOMIC DNA]</scope>
    <source>
        <strain evidence="1">BV-YZ2020</strain>
    </source>
</reference>
<dbReference type="Proteomes" id="UP000828941">
    <property type="component" value="Chromosome 10"/>
</dbReference>